<keyword evidence="1" id="KW-0732">Signal</keyword>
<dbReference type="InterPro" id="IPR018759">
    <property type="entry name" value="BBP2_2"/>
</dbReference>
<dbReference type="SUPFAM" id="SSF56935">
    <property type="entry name" value="Porins"/>
    <property type="match status" value="1"/>
</dbReference>
<dbReference type="Pfam" id="PF10082">
    <property type="entry name" value="BBP2_2"/>
    <property type="match status" value="1"/>
</dbReference>
<organism evidence="2 3">
    <name type="scientific">Vibrio agarilyticus</name>
    <dbReference type="NCBI Taxonomy" id="2726741"/>
    <lineage>
        <taxon>Bacteria</taxon>
        <taxon>Pseudomonadati</taxon>
        <taxon>Pseudomonadota</taxon>
        <taxon>Gammaproteobacteria</taxon>
        <taxon>Vibrionales</taxon>
        <taxon>Vibrionaceae</taxon>
        <taxon>Vibrio</taxon>
    </lineage>
</organism>
<protein>
    <submittedName>
        <fullName evidence="2">Outer membrane beta-barrel protein</fullName>
    </submittedName>
</protein>
<proteinExistence type="predicted"/>
<keyword evidence="3" id="KW-1185">Reference proteome</keyword>
<accession>A0A7X8TT93</accession>
<evidence type="ECO:0000256" key="1">
    <source>
        <dbReference type="SAM" id="SignalP"/>
    </source>
</evidence>
<dbReference type="EMBL" id="JABAIK010000020">
    <property type="protein sequence ID" value="NLS14388.1"/>
    <property type="molecule type" value="Genomic_DNA"/>
</dbReference>
<feature type="signal peptide" evidence="1">
    <location>
        <begin position="1"/>
        <end position="29"/>
    </location>
</feature>
<gene>
    <name evidence="2" type="ORF">HGP28_16025</name>
</gene>
<feature type="chain" id="PRO_5031503203" evidence="1">
    <location>
        <begin position="30"/>
        <end position="406"/>
    </location>
</feature>
<evidence type="ECO:0000313" key="3">
    <source>
        <dbReference type="Proteomes" id="UP000535589"/>
    </source>
</evidence>
<dbReference type="AlphaFoldDB" id="A0A7X8TT93"/>
<dbReference type="Proteomes" id="UP000535589">
    <property type="component" value="Unassembled WGS sequence"/>
</dbReference>
<name>A0A7X8TT93_9VIBR</name>
<dbReference type="RefSeq" id="WP_168837485.1">
    <property type="nucleotide sequence ID" value="NZ_JABAIK010000020.1"/>
</dbReference>
<comment type="caution">
    <text evidence="2">The sequence shown here is derived from an EMBL/GenBank/DDBJ whole genome shotgun (WGS) entry which is preliminary data.</text>
</comment>
<sequence>MSTRVMSNNKPLIVRSLTFFLAYPSIGFAALSPNPIDTSSGISVTPYLNLEWAYDDNYTQSSKPNSSHIYSASPRLEFVAERGASSFGLDVSSSSNFYSTDSNFDHTNFYVDANANLDLNIRNRLILNAGYAYEYDTPGSGATEGLGDVINELTKYDDVTLQALYQYGADGAKGRLSVSGQYFKKRYKNFRHIEGEFANRSTRFKDNDKVTLGAQLDINARDDVYWFVDVSVADSKFPNDSIQDNKHYLYYIGTSWDLTGKTQGSLKVGWQDKRYDTTYSDFDSLSWSVGLTWTPFEHSTIGFDTGKVAEDPSVGNGTNDSTSYSAYWKHSWFSAFSTRLATNYKDDRYTVGGRKDKTRGFGGSATYQFNRWSEMTLGADRTIKESNRENFGYDQWITSLALVFTI</sequence>
<evidence type="ECO:0000313" key="2">
    <source>
        <dbReference type="EMBL" id="NLS14388.1"/>
    </source>
</evidence>
<reference evidence="2 3" key="1">
    <citation type="submission" date="2020-04" db="EMBL/GenBank/DDBJ databases">
        <title>Vibrio sp. SM6, a novel species isolated from seawater.</title>
        <authorList>
            <person name="Wang X."/>
        </authorList>
    </citation>
    <scope>NUCLEOTIDE SEQUENCE [LARGE SCALE GENOMIC DNA]</scope>
    <source>
        <strain evidence="2 3">SM6</strain>
    </source>
</reference>